<keyword evidence="3 8" id="KW-0812">Transmembrane</keyword>
<dbReference type="Pfam" id="PF13515">
    <property type="entry name" value="FUSC_2"/>
    <property type="match status" value="1"/>
</dbReference>
<feature type="transmembrane region" description="Helical" evidence="8">
    <location>
        <begin position="119"/>
        <end position="139"/>
    </location>
</feature>
<dbReference type="Pfam" id="PF12805">
    <property type="entry name" value="FUSC-like"/>
    <property type="match status" value="1"/>
</dbReference>
<dbReference type="PANTHER" id="PTHR30509:SF9">
    <property type="entry name" value="MULTIDRUG RESISTANCE PROTEIN MDTO"/>
    <property type="match status" value="1"/>
</dbReference>
<evidence type="ECO:0000256" key="1">
    <source>
        <dbReference type="ARBA" id="ARBA00004651"/>
    </source>
</evidence>
<feature type="transmembrane region" description="Helical" evidence="8">
    <location>
        <begin position="373"/>
        <end position="392"/>
    </location>
</feature>
<feature type="domain" description="Integral membrane protein YccS N-terminal" evidence="9">
    <location>
        <begin position="87"/>
        <end position="191"/>
    </location>
</feature>
<evidence type="ECO:0000256" key="5">
    <source>
        <dbReference type="ARBA" id="ARBA00023136"/>
    </source>
</evidence>
<protein>
    <recommendedName>
        <fullName evidence="13">Integral membrane protein YccS N-terminal domain-containing protein</fullName>
    </recommendedName>
</protein>
<feature type="region of interest" description="Disordered" evidence="7">
    <location>
        <begin position="584"/>
        <end position="644"/>
    </location>
</feature>
<keyword evidence="4 8" id="KW-1133">Transmembrane helix</keyword>
<feature type="transmembrane region" description="Helical" evidence="8">
    <location>
        <begin position="449"/>
        <end position="469"/>
    </location>
</feature>
<evidence type="ECO:0000313" key="12">
    <source>
        <dbReference type="Proteomes" id="UP000004881"/>
    </source>
</evidence>
<feature type="compositionally biased region" description="Basic and acidic residues" evidence="7">
    <location>
        <begin position="601"/>
        <end position="644"/>
    </location>
</feature>
<feature type="transmembrane region" description="Helical" evidence="8">
    <location>
        <begin position="423"/>
        <end position="443"/>
    </location>
</feature>
<feature type="transmembrane region" description="Helical" evidence="8">
    <location>
        <begin position="87"/>
        <end position="113"/>
    </location>
</feature>
<keyword evidence="2" id="KW-1003">Cell membrane</keyword>
<proteinExistence type="inferred from homology"/>
<comment type="similarity">
    <text evidence="6">Belongs to the YccS/YhfK family.</text>
</comment>
<feature type="transmembrane region" description="Helical" evidence="8">
    <location>
        <begin position="151"/>
        <end position="171"/>
    </location>
</feature>
<feature type="domain" description="Integral membrane bound transporter" evidence="10">
    <location>
        <begin position="338"/>
        <end position="464"/>
    </location>
</feature>
<dbReference type="InterPro" id="IPR032692">
    <property type="entry name" value="YccS_N"/>
</dbReference>
<evidence type="ECO:0000259" key="9">
    <source>
        <dbReference type="Pfam" id="PF12805"/>
    </source>
</evidence>
<accession>A0ABQ0HAH6</accession>
<sequence length="644" mass="67294">MTTDLPGWQPTVWMRALLATPSATWPLGRSIRGAVTVAAPVTLGALTGHPLVGMWISMGTLLLAAGEKSVAYRARFRQFATTTPLAAAAYCLGVLSTAPAPVTVAVMAVIAGVSGIVSGYSGTVSVATMQAMVIAAIAIGVPAARPYWEPAVLFLAGAVLYAAGLAVEVAISRSRPQRDSLVTLLRSLSVLARAQAAGNTDLAVERAQAISALDAFDHMAITGRGTAGGPTPEYDRAAAISRAADQLMARLLADDADRDLSVQTAPRLAECAAALTHRRRPGARPPDGTLIRLGMLEDAIFGDAPSPVSTAPPERTTPSPPGPALLASAGRLALCTAIAYAMYFVLPVAHGYWIALTVALVMKPDLGSVFGRAVLRGIGTVGGACVAVAVGVLPHQPIISGLVIAVLAATLPWAMTRSYLGQALVLTPLIMILLDVVVPHASILHLSEARVATTVIGCVIVIVVGYLVWPGARRVHMVESFGATLTVLARYAQDVAGNASPDVVTADRRIVYRRLSDARTSLQRTLSEPPPAGAEAWAWIPVVSATERVADRVTSASAARTPPATTPDADELSVLAGELADLDHQVTAEHRARRTPTPPAREAHSPDPAVRELADELAHLRSLIGRESRPAPHELDSTTQTDRR</sequence>
<evidence type="ECO:0000256" key="2">
    <source>
        <dbReference type="ARBA" id="ARBA00022475"/>
    </source>
</evidence>
<feature type="transmembrane region" description="Helical" evidence="8">
    <location>
        <begin position="340"/>
        <end position="361"/>
    </location>
</feature>
<dbReference type="PANTHER" id="PTHR30509">
    <property type="entry name" value="P-HYDROXYBENZOIC ACID EFFLUX PUMP SUBUNIT-RELATED"/>
    <property type="match status" value="1"/>
</dbReference>
<dbReference type="RefSeq" id="WP_004019661.1">
    <property type="nucleotide sequence ID" value="NZ_BAFD01000028.1"/>
</dbReference>
<evidence type="ECO:0008006" key="13">
    <source>
        <dbReference type="Google" id="ProtNLM"/>
    </source>
</evidence>
<keyword evidence="5 8" id="KW-0472">Membrane</keyword>
<evidence type="ECO:0000256" key="3">
    <source>
        <dbReference type="ARBA" id="ARBA00022692"/>
    </source>
</evidence>
<evidence type="ECO:0000313" key="11">
    <source>
        <dbReference type="EMBL" id="GAB42890.1"/>
    </source>
</evidence>
<gene>
    <name evidence="11" type="ORF">GOTRE_028_00070</name>
</gene>
<evidence type="ECO:0000256" key="4">
    <source>
        <dbReference type="ARBA" id="ARBA00022989"/>
    </source>
</evidence>
<comment type="subcellular location">
    <subcellularLocation>
        <location evidence="1">Cell membrane</location>
        <topology evidence="1">Multi-pass membrane protein</topology>
    </subcellularLocation>
</comment>
<evidence type="ECO:0000256" key="8">
    <source>
        <dbReference type="SAM" id="Phobius"/>
    </source>
</evidence>
<name>A0ABQ0HAH6_9ACTN</name>
<organism evidence="11 12">
    <name type="scientific">Gordonia terrae NBRC 100016</name>
    <dbReference type="NCBI Taxonomy" id="1089454"/>
    <lineage>
        <taxon>Bacteria</taxon>
        <taxon>Bacillati</taxon>
        <taxon>Actinomycetota</taxon>
        <taxon>Actinomycetes</taxon>
        <taxon>Mycobacteriales</taxon>
        <taxon>Gordoniaceae</taxon>
        <taxon>Gordonia</taxon>
    </lineage>
</organism>
<comment type="caution">
    <text evidence="11">The sequence shown here is derived from an EMBL/GenBank/DDBJ whole genome shotgun (WGS) entry which is preliminary data.</text>
</comment>
<evidence type="ECO:0000259" key="10">
    <source>
        <dbReference type="Pfam" id="PF13515"/>
    </source>
</evidence>
<keyword evidence="12" id="KW-1185">Reference proteome</keyword>
<reference evidence="11 12" key="1">
    <citation type="submission" date="2012-02" db="EMBL/GenBank/DDBJ databases">
        <title>Whole genome shotgun sequence of Gordonia terrae NBRC 100016.</title>
        <authorList>
            <person name="Takarada H."/>
            <person name="Hosoyama A."/>
            <person name="Tsuchikane K."/>
            <person name="Katsumata H."/>
            <person name="Yamazaki S."/>
            <person name="Fujita N."/>
        </authorList>
    </citation>
    <scope>NUCLEOTIDE SEQUENCE [LARGE SCALE GENOMIC DNA]</scope>
    <source>
        <strain evidence="11 12">NBRC 100016</strain>
    </source>
</reference>
<dbReference type="GeneID" id="32687688"/>
<evidence type="ECO:0000256" key="7">
    <source>
        <dbReference type="SAM" id="MobiDB-lite"/>
    </source>
</evidence>
<dbReference type="Proteomes" id="UP000004881">
    <property type="component" value="Unassembled WGS sequence"/>
</dbReference>
<feature type="transmembrane region" description="Helical" evidence="8">
    <location>
        <begin position="398"/>
        <end position="416"/>
    </location>
</feature>
<feature type="transmembrane region" description="Helical" evidence="8">
    <location>
        <begin position="48"/>
        <end position="66"/>
    </location>
</feature>
<evidence type="ECO:0000256" key="6">
    <source>
        <dbReference type="ARBA" id="ARBA00043993"/>
    </source>
</evidence>
<dbReference type="EMBL" id="BAFD01000028">
    <property type="protein sequence ID" value="GAB42890.1"/>
    <property type="molecule type" value="Genomic_DNA"/>
</dbReference>
<dbReference type="InterPro" id="IPR049453">
    <property type="entry name" value="Memb_transporter_dom"/>
</dbReference>